<dbReference type="SFLD" id="SFLDS00005">
    <property type="entry name" value="Isoprenoid_Synthase_Type_I"/>
    <property type="match status" value="1"/>
</dbReference>
<dbReference type="EC" id="2.5.1.10" evidence="3"/>
<comment type="catalytic activity">
    <reaction evidence="11">
        <text>isopentenyl diphosphate + (2E)-geranyl diphosphate = (2E,6E)-farnesyl diphosphate + diphosphate</text>
        <dbReference type="Rhea" id="RHEA:19361"/>
        <dbReference type="ChEBI" id="CHEBI:33019"/>
        <dbReference type="ChEBI" id="CHEBI:58057"/>
        <dbReference type="ChEBI" id="CHEBI:128769"/>
        <dbReference type="ChEBI" id="CHEBI:175763"/>
        <dbReference type="EC" id="2.5.1.10"/>
    </reaction>
</comment>
<evidence type="ECO:0000313" key="13">
    <source>
        <dbReference type="EMBL" id="HIU47171.1"/>
    </source>
</evidence>
<dbReference type="AlphaFoldDB" id="A0A9D1LSI2"/>
<dbReference type="Gene3D" id="1.10.600.10">
    <property type="entry name" value="Farnesyl Diphosphate Synthase"/>
    <property type="match status" value="1"/>
</dbReference>
<comment type="similarity">
    <text evidence="2 12">Belongs to the FPP/GGPP synthase family.</text>
</comment>
<evidence type="ECO:0000256" key="7">
    <source>
        <dbReference type="ARBA" id="ARBA00022842"/>
    </source>
</evidence>
<evidence type="ECO:0000256" key="11">
    <source>
        <dbReference type="ARBA" id="ARBA00049399"/>
    </source>
</evidence>
<accession>A0A9D1LSI2</accession>
<dbReference type="InterPro" id="IPR008949">
    <property type="entry name" value="Isoprenoid_synthase_dom_sf"/>
</dbReference>
<dbReference type="SFLD" id="SFLDG01017">
    <property type="entry name" value="Polyprenyl_Transferase_Like"/>
    <property type="match status" value="1"/>
</dbReference>
<dbReference type="Proteomes" id="UP000824123">
    <property type="component" value="Unassembled WGS sequence"/>
</dbReference>
<evidence type="ECO:0000256" key="9">
    <source>
        <dbReference type="ARBA" id="ARBA00032380"/>
    </source>
</evidence>
<gene>
    <name evidence="13" type="ORF">IAC59_07920</name>
</gene>
<dbReference type="GO" id="GO:0004337">
    <property type="term" value="F:(2E,6E)-farnesyl diphosphate synthase activity"/>
    <property type="evidence" value="ECO:0007669"/>
    <property type="project" value="UniProtKB-EC"/>
</dbReference>
<dbReference type="PROSITE" id="PS00723">
    <property type="entry name" value="POLYPRENYL_SYNTHASE_1"/>
    <property type="match status" value="1"/>
</dbReference>
<dbReference type="InterPro" id="IPR033749">
    <property type="entry name" value="Polyprenyl_synt_CS"/>
</dbReference>
<evidence type="ECO:0000256" key="5">
    <source>
        <dbReference type="ARBA" id="ARBA00022679"/>
    </source>
</evidence>
<name>A0A9D1LSI2_9FIRM</name>
<dbReference type="PROSITE" id="PS00444">
    <property type="entry name" value="POLYPRENYL_SYNTHASE_2"/>
    <property type="match status" value="1"/>
</dbReference>
<keyword evidence="5 12" id="KW-0808">Transferase</keyword>
<evidence type="ECO:0000256" key="8">
    <source>
        <dbReference type="ARBA" id="ARBA00023229"/>
    </source>
</evidence>
<evidence type="ECO:0000256" key="6">
    <source>
        <dbReference type="ARBA" id="ARBA00022723"/>
    </source>
</evidence>
<dbReference type="InterPro" id="IPR000092">
    <property type="entry name" value="Polyprenyl_synt"/>
</dbReference>
<dbReference type="GO" id="GO:0046872">
    <property type="term" value="F:metal ion binding"/>
    <property type="evidence" value="ECO:0007669"/>
    <property type="project" value="UniProtKB-KW"/>
</dbReference>
<dbReference type="CDD" id="cd00685">
    <property type="entry name" value="Trans_IPPS_HT"/>
    <property type="match status" value="1"/>
</dbReference>
<sequence length="315" mass="33541">MEREVYSRRSGEYRARVEAELDRLIPAPELESDMPALLRRAMRYSLLAGGKRLRPVLLLAVSDMLGGADGALSCACALEMIHTYSLIHDDLPGMDNDTMRRGRPTCHVAFGEGQAILAGDGLLTRAFESVLSDALGRAPEAALREVRALSRIADAAGCGGMVAGQCADLACERAGSAGYGDIVAPGGSPGADVMLSYIHYRKTARMLMAPFEAACELTGADDDMRARLMRFAEPFGLLFQVVDDYLDVCGDSAALGKSVGKDADSGKLTYVTLNGIKGTLAIRDELACKAQRALADIPDDGFLAGALEAMAMRDR</sequence>
<evidence type="ECO:0000256" key="2">
    <source>
        <dbReference type="ARBA" id="ARBA00006706"/>
    </source>
</evidence>
<dbReference type="EMBL" id="DVNK01000050">
    <property type="protein sequence ID" value="HIU47171.1"/>
    <property type="molecule type" value="Genomic_DNA"/>
</dbReference>
<evidence type="ECO:0000256" key="3">
    <source>
        <dbReference type="ARBA" id="ARBA00012439"/>
    </source>
</evidence>
<keyword evidence="8" id="KW-0414">Isoprene biosynthesis</keyword>
<dbReference type="Pfam" id="PF00348">
    <property type="entry name" value="polyprenyl_synt"/>
    <property type="match status" value="1"/>
</dbReference>
<dbReference type="GO" id="GO:0016114">
    <property type="term" value="P:terpenoid biosynthetic process"/>
    <property type="evidence" value="ECO:0007669"/>
    <property type="project" value="UniProtKB-ARBA"/>
</dbReference>
<evidence type="ECO:0000256" key="1">
    <source>
        <dbReference type="ARBA" id="ARBA00001946"/>
    </source>
</evidence>
<organism evidence="13 14">
    <name type="scientific">Candidatus Fimadaptatus faecigallinarum</name>
    <dbReference type="NCBI Taxonomy" id="2840814"/>
    <lineage>
        <taxon>Bacteria</taxon>
        <taxon>Bacillati</taxon>
        <taxon>Bacillota</taxon>
        <taxon>Clostridia</taxon>
        <taxon>Eubacteriales</taxon>
        <taxon>Candidatus Fimadaptatus</taxon>
    </lineage>
</organism>
<dbReference type="PANTHER" id="PTHR43281">
    <property type="entry name" value="FARNESYL DIPHOSPHATE SYNTHASE"/>
    <property type="match status" value="1"/>
</dbReference>
<comment type="cofactor">
    <cofactor evidence="1">
        <name>Mg(2+)</name>
        <dbReference type="ChEBI" id="CHEBI:18420"/>
    </cofactor>
</comment>
<evidence type="ECO:0000256" key="4">
    <source>
        <dbReference type="ARBA" id="ARBA00015100"/>
    </source>
</evidence>
<keyword evidence="7" id="KW-0460">Magnesium</keyword>
<dbReference type="SUPFAM" id="SSF48576">
    <property type="entry name" value="Terpenoid synthases"/>
    <property type="match status" value="1"/>
</dbReference>
<keyword evidence="6" id="KW-0479">Metal-binding</keyword>
<protein>
    <recommendedName>
        <fullName evidence="4">Farnesyl diphosphate synthase</fullName>
        <ecNumber evidence="3">2.5.1.10</ecNumber>
    </recommendedName>
    <alternativeName>
        <fullName evidence="10">(2E,6E)-farnesyl diphosphate synthase</fullName>
    </alternativeName>
    <alternativeName>
        <fullName evidence="9">Geranyltranstransferase</fullName>
    </alternativeName>
</protein>
<reference evidence="13" key="1">
    <citation type="submission" date="2020-10" db="EMBL/GenBank/DDBJ databases">
        <authorList>
            <person name="Gilroy R."/>
        </authorList>
    </citation>
    <scope>NUCLEOTIDE SEQUENCE</scope>
    <source>
        <strain evidence="13">ChiSxjej2B14-8506</strain>
    </source>
</reference>
<evidence type="ECO:0000256" key="12">
    <source>
        <dbReference type="RuleBase" id="RU004466"/>
    </source>
</evidence>
<dbReference type="PANTHER" id="PTHR43281:SF1">
    <property type="entry name" value="FARNESYL DIPHOSPHATE SYNTHASE"/>
    <property type="match status" value="1"/>
</dbReference>
<comment type="caution">
    <text evidence="13">The sequence shown here is derived from an EMBL/GenBank/DDBJ whole genome shotgun (WGS) entry which is preliminary data.</text>
</comment>
<reference evidence="13" key="2">
    <citation type="journal article" date="2021" name="PeerJ">
        <title>Extensive microbial diversity within the chicken gut microbiome revealed by metagenomics and culture.</title>
        <authorList>
            <person name="Gilroy R."/>
            <person name="Ravi A."/>
            <person name="Getino M."/>
            <person name="Pursley I."/>
            <person name="Horton D.L."/>
            <person name="Alikhan N.F."/>
            <person name="Baker D."/>
            <person name="Gharbi K."/>
            <person name="Hall N."/>
            <person name="Watson M."/>
            <person name="Adriaenssens E.M."/>
            <person name="Foster-Nyarko E."/>
            <person name="Jarju S."/>
            <person name="Secka A."/>
            <person name="Antonio M."/>
            <person name="Oren A."/>
            <person name="Chaudhuri R.R."/>
            <person name="La Ragione R."/>
            <person name="Hildebrand F."/>
            <person name="Pallen M.J."/>
        </authorList>
    </citation>
    <scope>NUCLEOTIDE SEQUENCE</scope>
    <source>
        <strain evidence="13">ChiSxjej2B14-8506</strain>
    </source>
</reference>
<evidence type="ECO:0000313" key="14">
    <source>
        <dbReference type="Proteomes" id="UP000824123"/>
    </source>
</evidence>
<proteinExistence type="inferred from homology"/>
<dbReference type="FunFam" id="1.10.600.10:FF:000001">
    <property type="entry name" value="Geranylgeranyl diphosphate synthase"/>
    <property type="match status" value="1"/>
</dbReference>
<evidence type="ECO:0000256" key="10">
    <source>
        <dbReference type="ARBA" id="ARBA00032873"/>
    </source>
</evidence>